<dbReference type="InterPro" id="IPR041542">
    <property type="entry name" value="GH43_C2"/>
</dbReference>
<dbReference type="InterPro" id="IPR023296">
    <property type="entry name" value="Glyco_hydro_beta-prop_sf"/>
</dbReference>
<feature type="signal peptide" evidence="5">
    <location>
        <begin position="1"/>
        <end position="18"/>
    </location>
</feature>
<dbReference type="PANTHER" id="PTHR42812:SF17">
    <property type="entry name" value="BETA-XYLOSIDASE C-TERMINAL CONCANAVALIN A-LIKE DOMAIN-CONTAINING PROTEIN-RELATED"/>
    <property type="match status" value="1"/>
</dbReference>
<dbReference type="EMBL" id="JBFCZG010000011">
    <property type="protein sequence ID" value="KAL3417234.1"/>
    <property type="molecule type" value="Genomic_DNA"/>
</dbReference>
<dbReference type="InterPro" id="IPR006710">
    <property type="entry name" value="Glyco_hydro_43"/>
</dbReference>
<comment type="caution">
    <text evidence="7">The sequence shown here is derived from an EMBL/GenBank/DDBJ whole genome shotgun (WGS) entry which is preliminary data.</text>
</comment>
<evidence type="ECO:0000256" key="1">
    <source>
        <dbReference type="ARBA" id="ARBA00009865"/>
    </source>
</evidence>
<name>A0ABR4P1Q8_9HELO</name>
<dbReference type="PANTHER" id="PTHR42812">
    <property type="entry name" value="BETA-XYLOSIDASE"/>
    <property type="match status" value="1"/>
</dbReference>
<proteinExistence type="inferred from homology"/>
<evidence type="ECO:0000256" key="2">
    <source>
        <dbReference type="ARBA" id="ARBA00022801"/>
    </source>
</evidence>
<dbReference type="InterPro" id="IPR013320">
    <property type="entry name" value="ConA-like_dom_sf"/>
</dbReference>
<dbReference type="Pfam" id="PF17851">
    <property type="entry name" value="GH43_C2"/>
    <property type="match status" value="1"/>
</dbReference>
<gene>
    <name evidence="7" type="ORF">PVAG01_11234</name>
</gene>
<evidence type="ECO:0000313" key="8">
    <source>
        <dbReference type="Proteomes" id="UP001629113"/>
    </source>
</evidence>
<sequence length="577" mass="63061">MQIVSFIFYLVFFGLVGAIAMAGNSSYTNPILPGWHSDPSCIYVKEHDTFFCVTSSFLAFPGLPLYASKDLINWRLSSNVFSRQDQVPQIASLQNQQAGIWAATIRYHKGTFYVITASIDLTPWSITGLIFTSTDPYNNEAWNDPIVFDTDEIDPDIFWDDDGQVYISSGNGAQSKFDFETGSLGPKYTIWNGTGERNPEGPHIYKKDGYYYVLFAEGGTELGHVATIARSKTVSGPYESYAGNPILTNRNTTEYFQTVGHADLFEDGSGNWWGVALATRSGPEWTNYPMGRETVLYPVTWETGEWPVLQPVRGRMGGNLPAPDRNITGVGQFVEDPDKIDFTPGSSLPGHLVSWRFPAPGTFEISPDGHPNTLSIKPSRANLTSSPDSLEQISLIMRRQIHTLFTFKVNISFDPKTVGAETGVVAFLTQQQHIDLGVVLLSQDTPRGTTSTAPVPHLKFQATGTDKDNGTVPATVLRPIPESWYGSPITFQIQAVNDTHFTFAAGPSSNSSRLEVLGTAPSSILSGGTGPFTGTLLGVYATTNGDNSTQDLAFITKWRYEGQAQAVASGEYVPAKC</sequence>
<dbReference type="Gene3D" id="2.60.120.200">
    <property type="match status" value="1"/>
</dbReference>
<dbReference type="SUPFAM" id="SSF75005">
    <property type="entry name" value="Arabinanase/levansucrase/invertase"/>
    <property type="match status" value="1"/>
</dbReference>
<organism evidence="7 8">
    <name type="scientific">Phlyctema vagabunda</name>
    <dbReference type="NCBI Taxonomy" id="108571"/>
    <lineage>
        <taxon>Eukaryota</taxon>
        <taxon>Fungi</taxon>
        <taxon>Dikarya</taxon>
        <taxon>Ascomycota</taxon>
        <taxon>Pezizomycotina</taxon>
        <taxon>Leotiomycetes</taxon>
        <taxon>Helotiales</taxon>
        <taxon>Dermateaceae</taxon>
        <taxon>Phlyctema</taxon>
    </lineage>
</organism>
<evidence type="ECO:0000259" key="6">
    <source>
        <dbReference type="Pfam" id="PF17851"/>
    </source>
</evidence>
<dbReference type="SUPFAM" id="SSF49899">
    <property type="entry name" value="Concanavalin A-like lectins/glucanases"/>
    <property type="match status" value="1"/>
</dbReference>
<dbReference type="InterPro" id="IPR051795">
    <property type="entry name" value="Glycosyl_Hydrlase_43"/>
</dbReference>
<dbReference type="Proteomes" id="UP001629113">
    <property type="component" value="Unassembled WGS sequence"/>
</dbReference>
<reference evidence="7 8" key="1">
    <citation type="submission" date="2024-06" db="EMBL/GenBank/DDBJ databases">
        <title>Complete genome of Phlyctema vagabunda strain 19-DSS-EL-015.</title>
        <authorList>
            <person name="Fiorenzani C."/>
        </authorList>
    </citation>
    <scope>NUCLEOTIDE SEQUENCE [LARGE SCALE GENOMIC DNA]</scope>
    <source>
        <strain evidence="7 8">19-DSS-EL-015</strain>
    </source>
</reference>
<dbReference type="Gene3D" id="2.115.10.20">
    <property type="entry name" value="Glycosyl hydrolase domain, family 43"/>
    <property type="match status" value="1"/>
</dbReference>
<keyword evidence="5" id="KW-0732">Signal</keyword>
<evidence type="ECO:0000313" key="7">
    <source>
        <dbReference type="EMBL" id="KAL3417234.1"/>
    </source>
</evidence>
<feature type="chain" id="PRO_5046224743" evidence="5">
    <location>
        <begin position="19"/>
        <end position="577"/>
    </location>
</feature>
<accession>A0ABR4P1Q8</accession>
<evidence type="ECO:0000256" key="3">
    <source>
        <dbReference type="ARBA" id="ARBA00023295"/>
    </source>
</evidence>
<keyword evidence="3 4" id="KW-0326">Glycosidase</keyword>
<feature type="domain" description="Beta-xylosidase C-terminal Concanavalin A-like" evidence="6">
    <location>
        <begin position="341"/>
        <end position="551"/>
    </location>
</feature>
<protein>
    <submittedName>
        <fullName evidence="7">Xylosidase arabinofuranosidase</fullName>
    </submittedName>
</protein>
<keyword evidence="8" id="KW-1185">Reference proteome</keyword>
<comment type="similarity">
    <text evidence="1 4">Belongs to the glycosyl hydrolase 43 family.</text>
</comment>
<keyword evidence="2 4" id="KW-0378">Hydrolase</keyword>
<dbReference type="CDD" id="cd18833">
    <property type="entry name" value="GH43_PcXyl-like"/>
    <property type="match status" value="1"/>
</dbReference>
<evidence type="ECO:0000256" key="5">
    <source>
        <dbReference type="SAM" id="SignalP"/>
    </source>
</evidence>
<evidence type="ECO:0000256" key="4">
    <source>
        <dbReference type="RuleBase" id="RU361187"/>
    </source>
</evidence>
<dbReference type="Pfam" id="PF04616">
    <property type="entry name" value="Glyco_hydro_43"/>
    <property type="match status" value="1"/>
</dbReference>